<proteinExistence type="predicted"/>
<dbReference type="InterPro" id="IPR048840">
    <property type="entry name" value="PolA_pol_NTPase"/>
</dbReference>
<dbReference type="PANTHER" id="PTHR10682">
    <property type="entry name" value="POLY A POLYMERASE"/>
    <property type="match status" value="1"/>
</dbReference>
<protein>
    <recommendedName>
        <fullName evidence="1">Poly(A) polymerase nucleotidyltransferase domain-containing protein</fullName>
    </recommendedName>
</protein>
<dbReference type="EMBL" id="VOIH02000007">
    <property type="protein sequence ID" value="KAF3441341.1"/>
    <property type="molecule type" value="Genomic_DNA"/>
</dbReference>
<keyword evidence="3" id="KW-1185">Reference proteome</keyword>
<organism evidence="2 3">
    <name type="scientific">Rhamnella rubrinervis</name>
    <dbReference type="NCBI Taxonomy" id="2594499"/>
    <lineage>
        <taxon>Eukaryota</taxon>
        <taxon>Viridiplantae</taxon>
        <taxon>Streptophyta</taxon>
        <taxon>Embryophyta</taxon>
        <taxon>Tracheophyta</taxon>
        <taxon>Spermatophyta</taxon>
        <taxon>Magnoliopsida</taxon>
        <taxon>eudicotyledons</taxon>
        <taxon>Gunneridae</taxon>
        <taxon>Pentapetalae</taxon>
        <taxon>rosids</taxon>
        <taxon>fabids</taxon>
        <taxon>Rosales</taxon>
        <taxon>Rhamnaceae</taxon>
        <taxon>rhamnoid group</taxon>
        <taxon>Rhamneae</taxon>
        <taxon>Rhamnella</taxon>
    </lineage>
</organism>
<dbReference type="PANTHER" id="PTHR10682:SF22">
    <property type="entry name" value="POLYNUCLEOTIDE ADENYLYLTRANSFERASE"/>
    <property type="match status" value="1"/>
</dbReference>
<dbReference type="OrthoDB" id="1736918at2759"/>
<sequence length="112" mass="12135">MVSSELLSTRLSPSQVGAKQYGVTKPISTAGPTEVDIQRTSELEKYLVDAGLYESNEEAAKREEVLQRIGQVHAPDSDVDTLCVGPSYVNCEVEIMISTLCDVIAVILYIGT</sequence>
<accession>A0A8K0GX17</accession>
<dbReference type="InterPro" id="IPR043519">
    <property type="entry name" value="NT_sf"/>
</dbReference>
<feature type="domain" description="Poly(A) polymerase nucleotidyltransferase" evidence="1">
    <location>
        <begin position="22"/>
        <end position="71"/>
    </location>
</feature>
<dbReference type="GO" id="GO:1990817">
    <property type="term" value="F:poly(A) RNA polymerase activity"/>
    <property type="evidence" value="ECO:0007669"/>
    <property type="project" value="TreeGrafter"/>
</dbReference>
<name>A0A8K0GX17_9ROSA</name>
<dbReference type="SUPFAM" id="SSF81301">
    <property type="entry name" value="Nucleotidyltransferase"/>
    <property type="match status" value="1"/>
</dbReference>
<comment type="caution">
    <text evidence="2">The sequence shown here is derived from an EMBL/GenBank/DDBJ whole genome shotgun (WGS) entry which is preliminary data.</text>
</comment>
<evidence type="ECO:0000313" key="3">
    <source>
        <dbReference type="Proteomes" id="UP000796880"/>
    </source>
</evidence>
<evidence type="ECO:0000259" key="1">
    <source>
        <dbReference type="Pfam" id="PF20750"/>
    </source>
</evidence>
<evidence type="ECO:0000313" key="2">
    <source>
        <dbReference type="EMBL" id="KAF3441341.1"/>
    </source>
</evidence>
<dbReference type="AlphaFoldDB" id="A0A8K0GX17"/>
<gene>
    <name evidence="2" type="ORF">FNV43_RR15255</name>
</gene>
<dbReference type="Proteomes" id="UP000796880">
    <property type="component" value="Unassembled WGS sequence"/>
</dbReference>
<reference evidence="2" key="1">
    <citation type="submission" date="2020-03" db="EMBL/GenBank/DDBJ databases">
        <title>A high-quality chromosome-level genome assembly of a woody plant with both climbing and erect habits, Rhamnella rubrinervis.</title>
        <authorList>
            <person name="Lu Z."/>
            <person name="Yang Y."/>
            <person name="Zhu X."/>
            <person name="Sun Y."/>
        </authorList>
    </citation>
    <scope>NUCLEOTIDE SEQUENCE</scope>
    <source>
        <strain evidence="2">BYM</strain>
        <tissue evidence="2">Leaf</tissue>
    </source>
</reference>
<dbReference type="Pfam" id="PF20750">
    <property type="entry name" value="PAP_NTPase"/>
    <property type="match status" value="1"/>
</dbReference>
<dbReference type="GO" id="GO:0005634">
    <property type="term" value="C:nucleus"/>
    <property type="evidence" value="ECO:0007669"/>
    <property type="project" value="TreeGrafter"/>
</dbReference>